<dbReference type="EMBL" id="BTSX01000003">
    <property type="protein sequence ID" value="GMS88588.1"/>
    <property type="molecule type" value="Genomic_DNA"/>
</dbReference>
<evidence type="ECO:0000313" key="3">
    <source>
        <dbReference type="Proteomes" id="UP001432027"/>
    </source>
</evidence>
<accession>A0AAV5T6Y1</accession>
<proteinExistence type="predicted"/>
<reference evidence="2" key="1">
    <citation type="submission" date="2023-10" db="EMBL/GenBank/DDBJ databases">
        <title>Genome assembly of Pristionchus species.</title>
        <authorList>
            <person name="Yoshida K."/>
            <person name="Sommer R.J."/>
        </authorList>
    </citation>
    <scope>NUCLEOTIDE SEQUENCE</scope>
    <source>
        <strain evidence="2">RS0144</strain>
    </source>
</reference>
<dbReference type="AlphaFoldDB" id="A0AAV5T6Y1"/>
<protein>
    <submittedName>
        <fullName evidence="2">Uncharacterized protein</fullName>
    </submittedName>
</protein>
<gene>
    <name evidence="2" type="ORF">PENTCL1PPCAC_10763</name>
</gene>
<feature type="non-terminal residue" evidence="2">
    <location>
        <position position="1"/>
    </location>
</feature>
<feature type="signal peptide" evidence="1">
    <location>
        <begin position="1"/>
        <end position="18"/>
    </location>
</feature>
<organism evidence="2 3">
    <name type="scientific">Pristionchus entomophagus</name>
    <dbReference type="NCBI Taxonomy" id="358040"/>
    <lineage>
        <taxon>Eukaryota</taxon>
        <taxon>Metazoa</taxon>
        <taxon>Ecdysozoa</taxon>
        <taxon>Nematoda</taxon>
        <taxon>Chromadorea</taxon>
        <taxon>Rhabditida</taxon>
        <taxon>Rhabditina</taxon>
        <taxon>Diplogasteromorpha</taxon>
        <taxon>Diplogasteroidea</taxon>
        <taxon>Neodiplogasteridae</taxon>
        <taxon>Pristionchus</taxon>
    </lineage>
</organism>
<keyword evidence="3" id="KW-1185">Reference proteome</keyword>
<dbReference type="Proteomes" id="UP001432027">
    <property type="component" value="Unassembled WGS sequence"/>
</dbReference>
<evidence type="ECO:0000256" key="1">
    <source>
        <dbReference type="SAM" id="SignalP"/>
    </source>
</evidence>
<sequence length="86" mass="10183">FQMLLFLLLFIPLVSVQSELKFGTYQVTPFIRRRRECLLDDGKMECRGNKAFEGYCVDLMEKLGKEMNTDYRIEIRQRKSIIGDLN</sequence>
<feature type="non-terminal residue" evidence="2">
    <location>
        <position position="86"/>
    </location>
</feature>
<comment type="caution">
    <text evidence="2">The sequence shown here is derived from an EMBL/GenBank/DDBJ whole genome shotgun (WGS) entry which is preliminary data.</text>
</comment>
<feature type="chain" id="PRO_5043596335" evidence="1">
    <location>
        <begin position="19"/>
        <end position="86"/>
    </location>
</feature>
<evidence type="ECO:0000313" key="2">
    <source>
        <dbReference type="EMBL" id="GMS88588.1"/>
    </source>
</evidence>
<keyword evidence="1" id="KW-0732">Signal</keyword>
<dbReference type="Gene3D" id="3.40.190.10">
    <property type="entry name" value="Periplasmic binding protein-like II"/>
    <property type="match status" value="1"/>
</dbReference>
<name>A0AAV5T6Y1_9BILA</name>
<dbReference type="SUPFAM" id="SSF53850">
    <property type="entry name" value="Periplasmic binding protein-like II"/>
    <property type="match status" value="1"/>
</dbReference>